<comment type="caution">
    <text evidence="3">The sequence shown here is derived from an EMBL/GenBank/DDBJ whole genome shotgun (WGS) entry which is preliminary data.</text>
</comment>
<feature type="region of interest" description="Disordered" evidence="1">
    <location>
        <begin position="331"/>
        <end position="373"/>
    </location>
</feature>
<dbReference type="PANTHER" id="PTHR24410">
    <property type="entry name" value="HL07962P-RELATED"/>
    <property type="match status" value="1"/>
</dbReference>
<dbReference type="EMBL" id="JANTQA010000033">
    <property type="protein sequence ID" value="KAJ3437318.1"/>
    <property type="molecule type" value="Genomic_DNA"/>
</dbReference>
<dbReference type="Pfam" id="PF00651">
    <property type="entry name" value="BTB"/>
    <property type="match status" value="2"/>
</dbReference>
<proteinExistence type="predicted"/>
<dbReference type="InterPro" id="IPR000210">
    <property type="entry name" value="BTB/POZ_dom"/>
</dbReference>
<dbReference type="InterPro" id="IPR051481">
    <property type="entry name" value="BTB-POZ/Galectin-3-binding"/>
</dbReference>
<dbReference type="PANTHER" id="PTHR24410:SF23">
    <property type="entry name" value="BTB DOMAIN-CONTAINING PROTEIN-RELATED"/>
    <property type="match status" value="1"/>
</dbReference>
<evidence type="ECO:0000313" key="4">
    <source>
        <dbReference type="Proteomes" id="UP001146793"/>
    </source>
</evidence>
<dbReference type="InterPro" id="IPR011333">
    <property type="entry name" value="SKP1/BTB/POZ_sf"/>
</dbReference>
<protein>
    <submittedName>
        <fullName evidence="3">Btb (Poz) domain-containing 2a-related</fullName>
    </submittedName>
</protein>
<name>A0AAV7Z5N3_9EUKA</name>
<dbReference type="AlphaFoldDB" id="A0AAV7Z5N3"/>
<dbReference type="Gene3D" id="3.30.710.10">
    <property type="entry name" value="Potassium Channel Kv1.1, Chain A"/>
    <property type="match status" value="1"/>
</dbReference>
<feature type="region of interest" description="Disordered" evidence="1">
    <location>
        <begin position="65"/>
        <end position="121"/>
    </location>
</feature>
<feature type="domain" description="BTB" evidence="2">
    <location>
        <begin position="22"/>
        <end position="166"/>
    </location>
</feature>
<evidence type="ECO:0000256" key="1">
    <source>
        <dbReference type="SAM" id="MobiDB-lite"/>
    </source>
</evidence>
<dbReference type="Proteomes" id="UP001146793">
    <property type="component" value="Unassembled WGS sequence"/>
</dbReference>
<feature type="compositionally biased region" description="Basic and acidic residues" evidence="1">
    <location>
        <begin position="340"/>
        <end position="357"/>
    </location>
</feature>
<dbReference type="PROSITE" id="PS50097">
    <property type="entry name" value="BTB"/>
    <property type="match status" value="1"/>
</dbReference>
<evidence type="ECO:0000259" key="2">
    <source>
        <dbReference type="PROSITE" id="PS50097"/>
    </source>
</evidence>
<organism evidence="3 4">
    <name type="scientific">Anaeramoeba flamelloides</name>
    <dbReference type="NCBI Taxonomy" id="1746091"/>
    <lineage>
        <taxon>Eukaryota</taxon>
        <taxon>Metamonada</taxon>
        <taxon>Anaeramoebidae</taxon>
        <taxon>Anaeramoeba</taxon>
    </lineage>
</organism>
<gene>
    <name evidence="3" type="ORF">M0812_16478</name>
</gene>
<evidence type="ECO:0000313" key="3">
    <source>
        <dbReference type="EMBL" id="KAJ3437318.1"/>
    </source>
</evidence>
<accession>A0AAV7Z5N3</accession>
<feature type="compositionally biased region" description="Basic residues" evidence="1">
    <location>
        <begin position="110"/>
        <end position="119"/>
    </location>
</feature>
<dbReference type="SMART" id="SM00225">
    <property type="entry name" value="BTB"/>
    <property type="match status" value="1"/>
</dbReference>
<feature type="compositionally biased region" description="Basic and acidic residues" evidence="1">
    <location>
        <begin position="100"/>
        <end position="109"/>
    </location>
</feature>
<reference evidence="3" key="1">
    <citation type="submission" date="2022-08" db="EMBL/GenBank/DDBJ databases">
        <title>Novel sulphate-reducing endosymbionts in the free-living metamonad Anaeramoeba.</title>
        <authorList>
            <person name="Jerlstrom-Hultqvist J."/>
            <person name="Cepicka I."/>
            <person name="Gallot-Lavallee L."/>
            <person name="Salas-Leiva D."/>
            <person name="Curtis B.A."/>
            <person name="Zahonova K."/>
            <person name="Pipaliya S."/>
            <person name="Dacks J."/>
            <person name="Roger A.J."/>
        </authorList>
    </citation>
    <scope>NUCLEOTIDE SEQUENCE</scope>
    <source>
        <strain evidence="3">Busselton2</strain>
    </source>
</reference>
<sequence>MSKKDSILTKRFSNLINCKEMSDVKFIVGLNKTEIYGHQLILSMSSRRFKELFYKKRLQIEKEIKGREEEKEKEKKHKKKKKKEIEKEIKKEKRKGTGAGREKEKEIVHEKRKKKRNKKGKELGIEKKTISLPESNMIVITLPQVSSRAFKEILNYCYSRKLFLNESIAHDVYFLADYYQLAELKNCCRKFLKNNLNSSNCLLLFQKSIELGYTDLKDIILRTIILKSRELFSQKGSFQNVKPETIKLLLAQRLATQEIELFRRILELNYNNSVKEELISMLKFNLLGTIGRNEVQKSGYGIKHLNNFLKKEKKENNKNCNLMQNGELDFVKKTSNGSDNRSEKKDEKDEEKEKVKENLNLQTNINENENEKEKEKEKGIGFVVNAKLPELSRIKKFQKKIKKIQLLILASTNNKNYIRNVCSSIISHGYLKKNIICVKANSEIPSRSMLLKVDVIFIFSISPFKNAKILGDLLADFVESGRGIVICSPDCLRKDHERSLKGKIISKEFLPFLPSKLVHNKPSTLGKINLPNHPILEGVSSFHGGKDSFHLQPKKYSMHSQRIAEWKNSQPLISLKFYNNNCSQKHGCVIVLNFWPVSDDLKKNHSFWIPTTDGAKIIGNSIQFATNF</sequence>
<dbReference type="SUPFAM" id="SSF54695">
    <property type="entry name" value="POZ domain"/>
    <property type="match status" value="1"/>
</dbReference>